<dbReference type="Pfam" id="PF07974">
    <property type="entry name" value="EGF_2"/>
    <property type="match status" value="1"/>
</dbReference>
<evidence type="ECO:0000313" key="14">
    <source>
        <dbReference type="Proteomes" id="UP000261520"/>
    </source>
</evidence>
<dbReference type="PANTHER" id="PTHR10574:SF27">
    <property type="entry name" value="NETRIN-G2"/>
    <property type="match status" value="1"/>
</dbReference>
<dbReference type="GO" id="GO:0007409">
    <property type="term" value="P:axonogenesis"/>
    <property type="evidence" value="ECO:0007669"/>
    <property type="project" value="TreeGrafter"/>
</dbReference>
<dbReference type="InterPro" id="IPR013111">
    <property type="entry name" value="EGF_extracell"/>
</dbReference>
<feature type="disulfide bond" evidence="8">
    <location>
        <begin position="439"/>
        <end position="448"/>
    </location>
</feature>
<evidence type="ECO:0000313" key="13">
    <source>
        <dbReference type="Ensembl" id="ENSPMGP00000018765.1"/>
    </source>
</evidence>
<protein>
    <recommendedName>
        <fullName evidence="15">Netrin G2</fullName>
    </recommendedName>
</protein>
<evidence type="ECO:0000256" key="7">
    <source>
        <dbReference type="PROSITE-ProRule" id="PRU00076"/>
    </source>
</evidence>
<dbReference type="InterPro" id="IPR056863">
    <property type="entry name" value="LMN_ATRN_NET-like_EGF"/>
</dbReference>
<dbReference type="FunFam" id="2.10.25.10:FF:000180">
    <property type="entry name" value="Netrin G2"/>
    <property type="match status" value="1"/>
</dbReference>
<keyword evidence="1 7" id="KW-0245">EGF-like domain</keyword>
<proteinExistence type="predicted"/>
<dbReference type="PROSITE" id="PS50027">
    <property type="entry name" value="EGF_LAM_2"/>
    <property type="match status" value="1"/>
</dbReference>
<dbReference type="Ensembl" id="ENSPMGT00000020011.1">
    <property type="protein sequence ID" value="ENSPMGP00000018765.1"/>
    <property type="gene ID" value="ENSPMGG00000015294.1"/>
</dbReference>
<reference evidence="13" key="2">
    <citation type="submission" date="2025-09" db="UniProtKB">
        <authorList>
            <consortium name="Ensembl"/>
        </authorList>
    </citation>
    <scope>IDENTIFICATION</scope>
</reference>
<dbReference type="SUPFAM" id="SSF57196">
    <property type="entry name" value="EGF/Laminin"/>
    <property type="match status" value="4"/>
</dbReference>
<dbReference type="Pfam" id="PF00055">
    <property type="entry name" value="Laminin_N"/>
    <property type="match status" value="1"/>
</dbReference>
<dbReference type="PROSITE" id="PS01248">
    <property type="entry name" value="EGF_LAM_1"/>
    <property type="match status" value="1"/>
</dbReference>
<keyword evidence="9" id="KW-0472">Membrane</keyword>
<dbReference type="SMART" id="SM00180">
    <property type="entry name" value="EGF_Lam"/>
    <property type="match status" value="3"/>
</dbReference>
<feature type="domain" description="EGF-like" evidence="10">
    <location>
        <begin position="463"/>
        <end position="498"/>
    </location>
</feature>
<name>A0A3B4APZ1_9GOBI</name>
<feature type="domain" description="Laminin EGF-like" evidence="11">
    <location>
        <begin position="419"/>
        <end position="464"/>
    </location>
</feature>
<dbReference type="AlphaFoldDB" id="A0A3B4APZ1"/>
<keyword evidence="6 8" id="KW-0424">Laminin EGF-like domain</keyword>
<evidence type="ECO:0000256" key="2">
    <source>
        <dbReference type="ARBA" id="ARBA00022729"/>
    </source>
</evidence>
<dbReference type="InterPro" id="IPR008211">
    <property type="entry name" value="Laminin_N"/>
</dbReference>
<keyword evidence="3" id="KW-0677">Repeat</keyword>
<feature type="disulfide bond" evidence="8">
    <location>
        <begin position="419"/>
        <end position="431"/>
    </location>
</feature>
<evidence type="ECO:0000259" key="12">
    <source>
        <dbReference type="PROSITE" id="PS51117"/>
    </source>
</evidence>
<dbReference type="Gene3D" id="2.10.25.10">
    <property type="entry name" value="Laminin"/>
    <property type="match status" value="4"/>
</dbReference>
<keyword evidence="2" id="KW-0732">Signal</keyword>
<dbReference type="InterPro" id="IPR000742">
    <property type="entry name" value="EGF"/>
</dbReference>
<dbReference type="Proteomes" id="UP000261520">
    <property type="component" value="Unplaced"/>
</dbReference>
<keyword evidence="9" id="KW-1133">Transmembrane helix</keyword>
<keyword evidence="9" id="KW-0812">Transmembrane</keyword>
<evidence type="ECO:0000256" key="4">
    <source>
        <dbReference type="ARBA" id="ARBA00023157"/>
    </source>
</evidence>
<evidence type="ECO:0000256" key="1">
    <source>
        <dbReference type="ARBA" id="ARBA00022536"/>
    </source>
</evidence>
<dbReference type="FunFam" id="2.60.120.260:FF:000005">
    <property type="entry name" value="Netrin G1"/>
    <property type="match status" value="1"/>
</dbReference>
<keyword evidence="5" id="KW-0325">Glycoprotein</keyword>
<dbReference type="Gene3D" id="2.60.120.260">
    <property type="entry name" value="Galactose-binding domain-like"/>
    <property type="match status" value="1"/>
</dbReference>
<dbReference type="PROSITE" id="PS51117">
    <property type="entry name" value="LAMININ_NTER"/>
    <property type="match status" value="1"/>
</dbReference>
<evidence type="ECO:0000256" key="5">
    <source>
        <dbReference type="ARBA" id="ARBA00023180"/>
    </source>
</evidence>
<dbReference type="Pfam" id="PF00053">
    <property type="entry name" value="EGF_laminin"/>
    <property type="match status" value="1"/>
</dbReference>
<evidence type="ECO:0000256" key="6">
    <source>
        <dbReference type="ARBA" id="ARBA00023292"/>
    </source>
</evidence>
<feature type="domain" description="Laminin N-terminal" evidence="12">
    <location>
        <begin position="48"/>
        <end position="295"/>
    </location>
</feature>
<evidence type="ECO:0000259" key="10">
    <source>
        <dbReference type="PROSITE" id="PS50026"/>
    </source>
</evidence>
<dbReference type="GO" id="GO:0009887">
    <property type="term" value="P:animal organ morphogenesis"/>
    <property type="evidence" value="ECO:0007669"/>
    <property type="project" value="TreeGrafter"/>
</dbReference>
<sequence>MLYFVFHPHVCYMCVILSVHWFIVVHVCTSLCVLYLFVRSSESGPWTQFGPCEPQSRDMKELMKIRVEPPGVTCGDPPEKFCSLDNPYLCSDECDASSPDLSHPPQLMGDRERGGLVTYWQTVTWSRFPEPLLANVTLSWNKTLETTDDIIITFESGRPSALVLDKSLDRGQTWQPYQFYADDCLETFGMFPKKVSDLSPSNLTRVICTEEYSQWVGAKVVFEVRSRFSVLAGPKLLNMDSVWTRLDSSPGLRDFFSFTDLRLRLLRPALGGTYVQKDQLLKYFYAISNVQVPARCKCNLHASRCLLQDSALVCDCDHFTTGADCERCRQGFTRQPWRAGSYLPLPQGAANICETLTSNILTCECNDHSNRCSFIDFLEVVTCVSCKHNTRGTKCHLCRLGYYRNDSVPMSNEQACTECRCDPVGSMSSICSETGACPCKTGTTGRRCDSCLPGYNWRERGCAENICDEDQLLCQNGGTCMDFTKCSCPSNYTGSFCEQELCLETEGCSQEATDSAPQPFMATPLYLMLFLLLTRHAPS</sequence>
<dbReference type="SMART" id="SM00181">
    <property type="entry name" value="EGF"/>
    <property type="match status" value="2"/>
</dbReference>
<dbReference type="SMART" id="SM00136">
    <property type="entry name" value="LamNT"/>
    <property type="match status" value="1"/>
</dbReference>
<feature type="disulfide bond" evidence="7">
    <location>
        <begin position="488"/>
        <end position="497"/>
    </location>
</feature>
<dbReference type="InterPro" id="IPR050440">
    <property type="entry name" value="Laminin/Netrin_ECM"/>
</dbReference>
<dbReference type="STRING" id="409849.ENSPMGP00000018765"/>
<dbReference type="GO" id="GO:0009888">
    <property type="term" value="P:tissue development"/>
    <property type="evidence" value="ECO:0007669"/>
    <property type="project" value="TreeGrafter"/>
</dbReference>
<evidence type="ECO:0008006" key="15">
    <source>
        <dbReference type="Google" id="ProtNLM"/>
    </source>
</evidence>
<reference evidence="13" key="1">
    <citation type="submission" date="2025-08" db="UniProtKB">
        <authorList>
            <consortium name="Ensembl"/>
        </authorList>
    </citation>
    <scope>IDENTIFICATION</scope>
</reference>
<accession>A0A3B4APZ1</accession>
<evidence type="ECO:0000256" key="9">
    <source>
        <dbReference type="SAM" id="Phobius"/>
    </source>
</evidence>
<comment type="caution">
    <text evidence="7">Lacks conserved residue(s) required for the propagation of feature annotation.</text>
</comment>
<dbReference type="CDD" id="cd00055">
    <property type="entry name" value="EGF_Lam"/>
    <property type="match status" value="3"/>
</dbReference>
<keyword evidence="14" id="KW-1185">Reference proteome</keyword>
<dbReference type="PANTHER" id="PTHR10574">
    <property type="entry name" value="NETRIN/LAMININ-RELATED"/>
    <property type="match status" value="1"/>
</dbReference>
<evidence type="ECO:0000256" key="8">
    <source>
        <dbReference type="PROSITE-ProRule" id="PRU00460"/>
    </source>
</evidence>
<dbReference type="Pfam" id="PF24973">
    <property type="entry name" value="EGF_LMN_ATRN"/>
    <property type="match status" value="2"/>
</dbReference>
<dbReference type="InterPro" id="IPR002049">
    <property type="entry name" value="LE_dom"/>
</dbReference>
<evidence type="ECO:0000256" key="3">
    <source>
        <dbReference type="ARBA" id="ARBA00022737"/>
    </source>
</evidence>
<dbReference type="PROSITE" id="PS00022">
    <property type="entry name" value="EGF_1"/>
    <property type="match status" value="1"/>
</dbReference>
<dbReference type="PROSITE" id="PS50026">
    <property type="entry name" value="EGF_3"/>
    <property type="match status" value="1"/>
</dbReference>
<organism evidence="13 14">
    <name type="scientific">Periophthalmus magnuspinnatus</name>
    <dbReference type="NCBI Taxonomy" id="409849"/>
    <lineage>
        <taxon>Eukaryota</taxon>
        <taxon>Metazoa</taxon>
        <taxon>Chordata</taxon>
        <taxon>Craniata</taxon>
        <taxon>Vertebrata</taxon>
        <taxon>Euteleostomi</taxon>
        <taxon>Actinopterygii</taxon>
        <taxon>Neopterygii</taxon>
        <taxon>Teleostei</taxon>
        <taxon>Neoteleostei</taxon>
        <taxon>Acanthomorphata</taxon>
        <taxon>Gobiaria</taxon>
        <taxon>Gobiiformes</taxon>
        <taxon>Gobioidei</taxon>
        <taxon>Gobiidae</taxon>
        <taxon>Oxudercinae</taxon>
        <taxon>Periophthalmus</taxon>
    </lineage>
</organism>
<keyword evidence="4 7" id="KW-1015">Disulfide bond</keyword>
<feature type="transmembrane region" description="Helical" evidence="9">
    <location>
        <begin position="12"/>
        <end position="38"/>
    </location>
</feature>
<evidence type="ECO:0000259" key="11">
    <source>
        <dbReference type="PROSITE" id="PS50027"/>
    </source>
</evidence>